<dbReference type="InterPro" id="IPR002938">
    <property type="entry name" value="FAD-bd"/>
</dbReference>
<keyword evidence="2 6" id="KW-0503">Monooxygenase</keyword>
<evidence type="ECO:0000256" key="2">
    <source>
        <dbReference type="ARBA" id="ARBA00023033"/>
    </source>
</evidence>
<proteinExistence type="inferred from homology"/>
<dbReference type="AlphaFoldDB" id="A0A9R0INV3"/>
<dbReference type="PANTHER" id="PTHR45934">
    <property type="entry name" value="FAD/NAD(P)-BINDING OXIDOREDUCTASE FAMILY PROTEIN"/>
    <property type="match status" value="1"/>
</dbReference>
<dbReference type="Gene3D" id="3.50.50.60">
    <property type="entry name" value="FAD/NAD(P)-binding domain"/>
    <property type="match status" value="1"/>
</dbReference>
<protein>
    <submittedName>
        <fullName evidence="6">Monooxygenase 1</fullName>
    </submittedName>
</protein>
<dbReference type="GO" id="GO:0071949">
    <property type="term" value="F:FAD binding"/>
    <property type="evidence" value="ECO:0007669"/>
    <property type="project" value="InterPro"/>
</dbReference>
<reference evidence="6" key="2">
    <citation type="submission" date="2025-08" db="UniProtKB">
        <authorList>
            <consortium name="RefSeq"/>
        </authorList>
    </citation>
    <scope>IDENTIFICATION</scope>
    <source>
        <tissue evidence="6">Leaf</tissue>
    </source>
</reference>
<dbReference type="InterPro" id="IPR036188">
    <property type="entry name" value="FAD/NAD-bd_sf"/>
</dbReference>
<dbReference type="PANTHER" id="PTHR45934:SF2">
    <property type="entry name" value="MONOOXYGENASE 1"/>
    <property type="match status" value="1"/>
</dbReference>
<evidence type="ECO:0000313" key="5">
    <source>
        <dbReference type="Proteomes" id="UP000813463"/>
    </source>
</evidence>
<sequence length="401" mass="44326">MAAVEEIDIVIVGGGICGLATALALHRKGIKSVVLERSDTLRVTGAAIGVFPNGWRALHQLGLDSSLRSTGIPFQRAVDVWVEKGVERETLLSEGEARCLRRNDLVEALANALPLETIRFGCQVLSVNVERCNSTMLQLHDGSVIKAKVLIGCDGANSVIANYIGLKPTRPFTSCAVRGLTLYPDGHGFAPEFLRVRKDKYLVGRIPIDEKTVYWFVVLQWIQRDAEMPKDPASIRQMTLDITAGFSKDIVEMIEKSDLTSLSLTRLRYRAPWNLVSGNFRRETVTVAGDAWHVMGPFLGQGGSAALEDAIVLARCLSKKIGDADSNGSRMHLSAQKAIEALDEYLKERRRRVVLLSTCTYLRGLLLVEDSSFLVRFLCIIIIAVLFRDPSNHTRYDCGEL</sequence>
<dbReference type="OrthoDB" id="47494at2759"/>
<dbReference type="Pfam" id="PF01494">
    <property type="entry name" value="FAD_binding_3"/>
    <property type="match status" value="1"/>
</dbReference>
<evidence type="ECO:0000313" key="6">
    <source>
        <dbReference type="RefSeq" id="XP_021852482.1"/>
    </source>
</evidence>
<dbReference type="SUPFAM" id="SSF51905">
    <property type="entry name" value="FAD/NAD(P)-binding domain"/>
    <property type="match status" value="1"/>
</dbReference>
<dbReference type="Proteomes" id="UP000813463">
    <property type="component" value="Chromosome 2"/>
</dbReference>
<dbReference type="GeneID" id="110792000"/>
<dbReference type="InterPro" id="IPR044560">
    <property type="entry name" value="MOase"/>
</dbReference>
<evidence type="ECO:0000256" key="3">
    <source>
        <dbReference type="ARBA" id="ARBA00024018"/>
    </source>
</evidence>
<accession>A0A9R0INV3</accession>
<name>A0A9R0INV3_SPIOL</name>
<gene>
    <name evidence="6" type="primary">LOC110792000</name>
</gene>
<comment type="similarity">
    <text evidence="3">Belongs to the 3-hydroxybenzoate 6-hydroxylase family.</text>
</comment>
<evidence type="ECO:0000256" key="1">
    <source>
        <dbReference type="ARBA" id="ARBA00023002"/>
    </source>
</evidence>
<dbReference type="GO" id="GO:0004497">
    <property type="term" value="F:monooxygenase activity"/>
    <property type="evidence" value="ECO:0007669"/>
    <property type="project" value="UniProtKB-KW"/>
</dbReference>
<dbReference type="RefSeq" id="XP_021852482.1">
    <property type="nucleotide sequence ID" value="XM_021996790.2"/>
</dbReference>
<dbReference type="KEGG" id="soe:110792000"/>
<keyword evidence="5" id="KW-1185">Reference proteome</keyword>
<feature type="domain" description="FAD-binding" evidence="4">
    <location>
        <begin position="7"/>
        <end position="325"/>
    </location>
</feature>
<evidence type="ECO:0000259" key="4">
    <source>
        <dbReference type="Pfam" id="PF01494"/>
    </source>
</evidence>
<dbReference type="PRINTS" id="PR00420">
    <property type="entry name" value="RNGMNOXGNASE"/>
</dbReference>
<organism evidence="5 6">
    <name type="scientific">Spinacia oleracea</name>
    <name type="common">Spinach</name>
    <dbReference type="NCBI Taxonomy" id="3562"/>
    <lineage>
        <taxon>Eukaryota</taxon>
        <taxon>Viridiplantae</taxon>
        <taxon>Streptophyta</taxon>
        <taxon>Embryophyta</taxon>
        <taxon>Tracheophyta</taxon>
        <taxon>Spermatophyta</taxon>
        <taxon>Magnoliopsida</taxon>
        <taxon>eudicotyledons</taxon>
        <taxon>Gunneridae</taxon>
        <taxon>Pentapetalae</taxon>
        <taxon>Caryophyllales</taxon>
        <taxon>Chenopodiaceae</taxon>
        <taxon>Chenopodioideae</taxon>
        <taxon>Anserineae</taxon>
        <taxon>Spinacia</taxon>
    </lineage>
</organism>
<keyword evidence="1" id="KW-0560">Oxidoreductase</keyword>
<reference evidence="5" key="1">
    <citation type="journal article" date="2021" name="Nat. Commun.">
        <title>Genomic analyses provide insights into spinach domestication and the genetic basis of agronomic traits.</title>
        <authorList>
            <person name="Cai X."/>
            <person name="Sun X."/>
            <person name="Xu C."/>
            <person name="Sun H."/>
            <person name="Wang X."/>
            <person name="Ge C."/>
            <person name="Zhang Z."/>
            <person name="Wang Q."/>
            <person name="Fei Z."/>
            <person name="Jiao C."/>
            <person name="Wang Q."/>
        </authorList>
    </citation>
    <scope>NUCLEOTIDE SEQUENCE [LARGE SCALE GENOMIC DNA]</scope>
    <source>
        <strain evidence="5">cv. Varoflay</strain>
    </source>
</reference>